<comment type="similarity">
    <text evidence="1">Belongs to the UPF0065 (bug) family.</text>
</comment>
<feature type="signal peptide" evidence="2">
    <location>
        <begin position="1"/>
        <end position="29"/>
    </location>
</feature>
<dbReference type="RefSeq" id="WP_184864016.1">
    <property type="nucleotide sequence ID" value="NZ_JACHLK010000017.1"/>
</dbReference>
<dbReference type="Proteomes" id="UP000575083">
    <property type="component" value="Unassembled WGS sequence"/>
</dbReference>
<dbReference type="Gene3D" id="3.40.190.150">
    <property type="entry name" value="Bordetella uptake gene, domain 1"/>
    <property type="match status" value="1"/>
</dbReference>
<sequence length="330" mass="34643">MMTLTRRTLALGGLLAVAAATATIVPARAQGNYPQRPIKFIVPFPAGGGTDNLTRLVSTKLTDANGWAIVVENKPGAGGNLALDQTAKAPADGLTLVMAQTDNVVLNPLLYSKLTYNPDKDLRAVALVAAGPAVLVVNADSPYKTLDDIIQAAKKDPGRLSFATPGTGTISHIISEAWQKSSNIKFTHVPFRGMAQAMPDLLGGRIDMYMGSIPTLLSHIQSGKVRAIGVTTARRSKLLPDVPTYTESGIKGVELASVWGVMAPAGTPDAIVKQLNEAINKVVNAPETAKKIVDSGAELITGTPEDMARLYASDRARLAPIVKSSGTTLD</sequence>
<organism evidence="3 4">
    <name type="scientific">Acidovorax soli</name>
    <dbReference type="NCBI Taxonomy" id="592050"/>
    <lineage>
        <taxon>Bacteria</taxon>
        <taxon>Pseudomonadati</taxon>
        <taxon>Pseudomonadota</taxon>
        <taxon>Betaproteobacteria</taxon>
        <taxon>Burkholderiales</taxon>
        <taxon>Comamonadaceae</taxon>
        <taxon>Acidovorax</taxon>
    </lineage>
</organism>
<dbReference type="CDD" id="cd07012">
    <property type="entry name" value="PBP2_Bug_TTT"/>
    <property type="match status" value="1"/>
</dbReference>
<dbReference type="Gene3D" id="3.40.190.10">
    <property type="entry name" value="Periplasmic binding protein-like II"/>
    <property type="match status" value="1"/>
</dbReference>
<dbReference type="PANTHER" id="PTHR42928:SF5">
    <property type="entry name" value="BLR1237 PROTEIN"/>
    <property type="match status" value="1"/>
</dbReference>
<keyword evidence="3" id="KW-0675">Receptor</keyword>
<dbReference type="InterPro" id="IPR042100">
    <property type="entry name" value="Bug_dom1"/>
</dbReference>
<evidence type="ECO:0000256" key="1">
    <source>
        <dbReference type="ARBA" id="ARBA00006987"/>
    </source>
</evidence>
<evidence type="ECO:0000313" key="4">
    <source>
        <dbReference type="Proteomes" id="UP000575083"/>
    </source>
</evidence>
<evidence type="ECO:0000313" key="3">
    <source>
        <dbReference type="EMBL" id="MBB6563224.1"/>
    </source>
</evidence>
<dbReference type="PIRSF" id="PIRSF017082">
    <property type="entry name" value="YflP"/>
    <property type="match status" value="1"/>
</dbReference>
<proteinExistence type="inferred from homology"/>
<accession>A0A7X0PKF8</accession>
<dbReference type="Pfam" id="PF03401">
    <property type="entry name" value="TctC"/>
    <property type="match status" value="1"/>
</dbReference>
<reference evidence="3 4" key="1">
    <citation type="submission" date="2020-08" db="EMBL/GenBank/DDBJ databases">
        <title>Functional genomics of gut bacteria from endangered species of beetles.</title>
        <authorList>
            <person name="Carlos-Shanley C."/>
        </authorList>
    </citation>
    <scope>NUCLEOTIDE SEQUENCE [LARGE SCALE GENOMIC DNA]</scope>
    <source>
        <strain evidence="3 4">S00198</strain>
    </source>
</reference>
<dbReference type="EMBL" id="JACHLK010000017">
    <property type="protein sequence ID" value="MBB6563224.1"/>
    <property type="molecule type" value="Genomic_DNA"/>
</dbReference>
<name>A0A7X0PKF8_9BURK</name>
<dbReference type="AlphaFoldDB" id="A0A7X0PKF8"/>
<keyword evidence="4" id="KW-1185">Reference proteome</keyword>
<dbReference type="InterPro" id="IPR005064">
    <property type="entry name" value="BUG"/>
</dbReference>
<dbReference type="PANTHER" id="PTHR42928">
    <property type="entry name" value="TRICARBOXYLATE-BINDING PROTEIN"/>
    <property type="match status" value="1"/>
</dbReference>
<gene>
    <name evidence="3" type="ORF">HNP48_005943</name>
</gene>
<dbReference type="SUPFAM" id="SSF53850">
    <property type="entry name" value="Periplasmic binding protein-like II"/>
    <property type="match status" value="1"/>
</dbReference>
<protein>
    <submittedName>
        <fullName evidence="3">Tripartite-type tricarboxylate transporter receptor subunit TctC</fullName>
    </submittedName>
</protein>
<feature type="chain" id="PRO_5030849683" evidence="2">
    <location>
        <begin position="30"/>
        <end position="330"/>
    </location>
</feature>
<evidence type="ECO:0000256" key="2">
    <source>
        <dbReference type="SAM" id="SignalP"/>
    </source>
</evidence>
<comment type="caution">
    <text evidence="3">The sequence shown here is derived from an EMBL/GenBank/DDBJ whole genome shotgun (WGS) entry which is preliminary data.</text>
</comment>
<keyword evidence="2" id="KW-0732">Signal</keyword>